<dbReference type="Proteomes" id="UP000593564">
    <property type="component" value="Unassembled WGS sequence"/>
</dbReference>
<comment type="caution">
    <text evidence="2">The sequence shown here is derived from an EMBL/GenBank/DDBJ whole genome shotgun (WGS) entry which is preliminary data.</text>
</comment>
<sequence>MVLVVFVFFVSGSSVAIIVLRTDYNILRCHSDKGQLSVAIQCTAVSFKQGATFRCHSMRCGAVQTRGNFPLPCSSLRARGQFSSRSEVVRLKSKFRAC</sequence>
<feature type="chain" id="PRO_5029848630" description="Secreted protein" evidence="1">
    <location>
        <begin position="17"/>
        <end position="98"/>
    </location>
</feature>
<dbReference type="AlphaFoldDB" id="A0A7J7FT04"/>
<evidence type="ECO:0000256" key="1">
    <source>
        <dbReference type="SAM" id="SignalP"/>
    </source>
</evidence>
<dbReference type="EMBL" id="JACBKZ010000014">
    <property type="protein sequence ID" value="KAF5931523.1"/>
    <property type="molecule type" value="Genomic_DNA"/>
</dbReference>
<gene>
    <name evidence="2" type="ORF">HYC85_027694</name>
</gene>
<evidence type="ECO:0008006" key="4">
    <source>
        <dbReference type="Google" id="ProtNLM"/>
    </source>
</evidence>
<feature type="signal peptide" evidence="1">
    <location>
        <begin position="1"/>
        <end position="16"/>
    </location>
</feature>
<reference evidence="3" key="1">
    <citation type="journal article" date="2020" name="Nat. Commun.">
        <title>Genome assembly of wild tea tree DASZ reveals pedigree and selection history of tea varieties.</title>
        <authorList>
            <person name="Zhang W."/>
            <person name="Zhang Y."/>
            <person name="Qiu H."/>
            <person name="Guo Y."/>
            <person name="Wan H."/>
            <person name="Zhang X."/>
            <person name="Scossa F."/>
            <person name="Alseekh S."/>
            <person name="Zhang Q."/>
            <person name="Wang P."/>
            <person name="Xu L."/>
            <person name="Schmidt M.H."/>
            <person name="Jia X."/>
            <person name="Li D."/>
            <person name="Zhu A."/>
            <person name="Guo F."/>
            <person name="Chen W."/>
            <person name="Ni D."/>
            <person name="Usadel B."/>
            <person name="Fernie A.R."/>
            <person name="Wen W."/>
        </authorList>
    </citation>
    <scope>NUCLEOTIDE SEQUENCE [LARGE SCALE GENOMIC DNA]</scope>
    <source>
        <strain evidence="3">cv. G240</strain>
    </source>
</reference>
<accession>A0A7J7FT04</accession>
<keyword evidence="1" id="KW-0732">Signal</keyword>
<evidence type="ECO:0000313" key="2">
    <source>
        <dbReference type="EMBL" id="KAF5931523.1"/>
    </source>
</evidence>
<proteinExistence type="predicted"/>
<name>A0A7J7FT04_CAMSI</name>
<protein>
    <recommendedName>
        <fullName evidence="4">Secreted protein</fullName>
    </recommendedName>
</protein>
<evidence type="ECO:0000313" key="3">
    <source>
        <dbReference type="Proteomes" id="UP000593564"/>
    </source>
</evidence>
<reference evidence="2 3" key="2">
    <citation type="submission" date="2020-07" db="EMBL/GenBank/DDBJ databases">
        <title>Genome assembly of wild tea tree DASZ reveals pedigree and selection history of tea varieties.</title>
        <authorList>
            <person name="Zhang W."/>
        </authorList>
    </citation>
    <scope>NUCLEOTIDE SEQUENCE [LARGE SCALE GENOMIC DNA]</scope>
    <source>
        <strain evidence="3">cv. G240</strain>
        <tissue evidence="2">Leaf</tissue>
    </source>
</reference>
<organism evidence="2 3">
    <name type="scientific">Camellia sinensis</name>
    <name type="common">Tea plant</name>
    <name type="synonym">Thea sinensis</name>
    <dbReference type="NCBI Taxonomy" id="4442"/>
    <lineage>
        <taxon>Eukaryota</taxon>
        <taxon>Viridiplantae</taxon>
        <taxon>Streptophyta</taxon>
        <taxon>Embryophyta</taxon>
        <taxon>Tracheophyta</taxon>
        <taxon>Spermatophyta</taxon>
        <taxon>Magnoliopsida</taxon>
        <taxon>eudicotyledons</taxon>
        <taxon>Gunneridae</taxon>
        <taxon>Pentapetalae</taxon>
        <taxon>asterids</taxon>
        <taxon>Ericales</taxon>
        <taxon>Theaceae</taxon>
        <taxon>Camellia</taxon>
    </lineage>
</organism>
<keyword evidence="3" id="KW-1185">Reference proteome</keyword>